<evidence type="ECO:0000256" key="2">
    <source>
        <dbReference type="ARBA" id="ARBA00007783"/>
    </source>
</evidence>
<dbReference type="GO" id="GO:0015920">
    <property type="term" value="P:lipopolysaccharide transport"/>
    <property type="evidence" value="ECO:0007669"/>
    <property type="project" value="TreeGrafter"/>
</dbReference>
<comment type="subcellular location">
    <subcellularLocation>
        <location evidence="1 9">Cell inner membrane</location>
        <topology evidence="1 9">Multi-pass membrane protein</topology>
    </subcellularLocation>
</comment>
<evidence type="ECO:0000256" key="4">
    <source>
        <dbReference type="ARBA" id="ARBA00022475"/>
    </source>
</evidence>
<dbReference type="AlphaFoldDB" id="F9UAT4"/>
<dbReference type="InterPro" id="IPR013525">
    <property type="entry name" value="ABC2_TM"/>
</dbReference>
<keyword evidence="4 9" id="KW-1003">Cell membrane</keyword>
<keyword evidence="3 9" id="KW-0813">Transport</keyword>
<accession>F9UAT4</accession>
<sequence length="255" mass="29188">MNLRRLKQSVDLIRVLVGRDIKLLYKRSALGVLWTLVNPLLQLLTFVFLRAVLKFDIPHFTSYVFTGLLVWQWFSKTTSQSTSIIIGNRPLIRQPGFPVAVLPPVVVTTGMIHFALALPVLMVFLFFDGLPMTPALMWLPVVMLIQFFLTVTLAYLLAGINVVFRDTQNAWAVLVQAFFFLTPIFYSLRQIPEHFHALYVLNPMVSILTAYRSILIEGHAPDWTALFKVVAVLAVLFPMSVLLFRHQSRRFVEEI</sequence>
<gene>
    <name evidence="11" type="ORF">ThimaDRAFT_1970</name>
</gene>
<feature type="transmembrane region" description="Helical" evidence="9">
    <location>
        <begin position="226"/>
        <end position="244"/>
    </location>
</feature>
<evidence type="ECO:0000256" key="3">
    <source>
        <dbReference type="ARBA" id="ARBA00022448"/>
    </source>
</evidence>
<dbReference type="PANTHER" id="PTHR30413">
    <property type="entry name" value="INNER MEMBRANE TRANSPORT PERMEASE"/>
    <property type="match status" value="1"/>
</dbReference>
<feature type="transmembrane region" description="Helical" evidence="9">
    <location>
        <begin position="29"/>
        <end position="53"/>
    </location>
</feature>
<evidence type="ECO:0000256" key="8">
    <source>
        <dbReference type="ARBA" id="ARBA00023136"/>
    </source>
</evidence>
<evidence type="ECO:0000313" key="12">
    <source>
        <dbReference type="Proteomes" id="UP000005459"/>
    </source>
</evidence>
<evidence type="ECO:0000256" key="1">
    <source>
        <dbReference type="ARBA" id="ARBA00004429"/>
    </source>
</evidence>
<evidence type="ECO:0000256" key="7">
    <source>
        <dbReference type="ARBA" id="ARBA00022989"/>
    </source>
</evidence>
<evidence type="ECO:0000313" key="11">
    <source>
        <dbReference type="EMBL" id="EGV18552.1"/>
    </source>
</evidence>
<feature type="transmembrane region" description="Helical" evidence="9">
    <location>
        <begin position="139"/>
        <end position="164"/>
    </location>
</feature>
<dbReference type="OrthoDB" id="9786910at2"/>
<dbReference type="EMBL" id="AFWV01000006">
    <property type="protein sequence ID" value="EGV18552.1"/>
    <property type="molecule type" value="Genomic_DNA"/>
</dbReference>
<evidence type="ECO:0000259" key="10">
    <source>
        <dbReference type="PROSITE" id="PS51012"/>
    </source>
</evidence>
<dbReference type="STRING" id="768671.ThimaDRAFT_1970"/>
<dbReference type="GO" id="GO:0005886">
    <property type="term" value="C:plasma membrane"/>
    <property type="evidence" value="ECO:0007669"/>
    <property type="project" value="UniProtKB-SubCell"/>
</dbReference>
<feature type="transmembrane region" description="Helical" evidence="9">
    <location>
        <begin position="170"/>
        <end position="188"/>
    </location>
</feature>
<proteinExistence type="inferred from homology"/>
<protein>
    <recommendedName>
        <fullName evidence="9">Transport permease protein</fullName>
    </recommendedName>
</protein>
<comment type="similarity">
    <text evidence="2 9">Belongs to the ABC-2 integral membrane protein family.</text>
</comment>
<keyword evidence="5" id="KW-0997">Cell inner membrane</keyword>
<dbReference type="Pfam" id="PF01061">
    <property type="entry name" value="ABC2_membrane"/>
    <property type="match status" value="1"/>
</dbReference>
<keyword evidence="8 9" id="KW-0472">Membrane</keyword>
<keyword evidence="6 9" id="KW-0812">Transmembrane</keyword>
<dbReference type="RefSeq" id="WP_007192846.1">
    <property type="nucleotide sequence ID" value="NZ_AFWV01000006.1"/>
</dbReference>
<dbReference type="InterPro" id="IPR047817">
    <property type="entry name" value="ABC2_TM_bact-type"/>
</dbReference>
<dbReference type="PROSITE" id="PS51012">
    <property type="entry name" value="ABC_TM2"/>
    <property type="match status" value="1"/>
</dbReference>
<comment type="caution">
    <text evidence="9">Lacks conserved residue(s) required for the propagation of feature annotation.</text>
</comment>
<dbReference type="Proteomes" id="UP000005459">
    <property type="component" value="Unassembled WGS sequence"/>
</dbReference>
<organism evidence="11 12">
    <name type="scientific">Thiocapsa marina 5811</name>
    <dbReference type="NCBI Taxonomy" id="768671"/>
    <lineage>
        <taxon>Bacteria</taxon>
        <taxon>Pseudomonadati</taxon>
        <taxon>Pseudomonadota</taxon>
        <taxon>Gammaproteobacteria</taxon>
        <taxon>Chromatiales</taxon>
        <taxon>Chromatiaceae</taxon>
        <taxon>Thiocapsa</taxon>
    </lineage>
</organism>
<name>F9UAT4_9GAMM</name>
<feature type="domain" description="ABC transmembrane type-2" evidence="10">
    <location>
        <begin position="30"/>
        <end position="247"/>
    </location>
</feature>
<dbReference type="PANTHER" id="PTHR30413:SF8">
    <property type="entry name" value="TRANSPORT PERMEASE PROTEIN"/>
    <property type="match status" value="1"/>
</dbReference>
<evidence type="ECO:0000256" key="9">
    <source>
        <dbReference type="RuleBase" id="RU361157"/>
    </source>
</evidence>
<evidence type="ECO:0000256" key="5">
    <source>
        <dbReference type="ARBA" id="ARBA00022519"/>
    </source>
</evidence>
<keyword evidence="12" id="KW-1185">Reference proteome</keyword>
<dbReference type="eggNOG" id="COG1682">
    <property type="taxonomic scope" value="Bacteria"/>
</dbReference>
<keyword evidence="7 9" id="KW-1133">Transmembrane helix</keyword>
<evidence type="ECO:0000256" key="6">
    <source>
        <dbReference type="ARBA" id="ARBA00022692"/>
    </source>
</evidence>
<dbReference type="GO" id="GO:0140359">
    <property type="term" value="F:ABC-type transporter activity"/>
    <property type="evidence" value="ECO:0007669"/>
    <property type="project" value="InterPro"/>
</dbReference>
<feature type="transmembrane region" description="Helical" evidence="9">
    <location>
        <begin position="105"/>
        <end position="127"/>
    </location>
</feature>
<reference evidence="11 12" key="1">
    <citation type="submission" date="2011-06" db="EMBL/GenBank/DDBJ databases">
        <title>The draft genome of Thiocapsa marina 5811.</title>
        <authorList>
            <consortium name="US DOE Joint Genome Institute (JGI-PGF)"/>
            <person name="Lucas S."/>
            <person name="Han J."/>
            <person name="Cheng J.-F."/>
            <person name="Goodwin L."/>
            <person name="Pitluck S."/>
            <person name="Peters L."/>
            <person name="Land M.L."/>
            <person name="Hauser L."/>
            <person name="Vogl K."/>
            <person name="Liu Z."/>
            <person name="Imhoff J."/>
            <person name="Thiel V."/>
            <person name="Frigaard N.-U."/>
            <person name="Bryant D."/>
            <person name="Woyke T.J."/>
        </authorList>
    </citation>
    <scope>NUCLEOTIDE SEQUENCE [LARGE SCALE GENOMIC DNA]</scope>
    <source>
        <strain evidence="11 12">5811</strain>
    </source>
</reference>